<gene>
    <name evidence="1" type="ORF">PhaeoP66_01204</name>
</gene>
<dbReference type="Gene3D" id="3.30.1330.70">
    <property type="entry name" value="Holliday junction resolvase RusA"/>
    <property type="match status" value="1"/>
</dbReference>
<dbReference type="InterPro" id="IPR008822">
    <property type="entry name" value="Endonuclease_RusA-like"/>
</dbReference>
<dbReference type="Proteomes" id="UP000236536">
    <property type="component" value="Chromosome"/>
</dbReference>
<organism evidence="1 2">
    <name type="scientific">Phaeobacter inhibens</name>
    <dbReference type="NCBI Taxonomy" id="221822"/>
    <lineage>
        <taxon>Bacteria</taxon>
        <taxon>Pseudomonadati</taxon>
        <taxon>Pseudomonadota</taxon>
        <taxon>Alphaproteobacteria</taxon>
        <taxon>Rhodobacterales</taxon>
        <taxon>Roseobacteraceae</taxon>
        <taxon>Phaeobacter</taxon>
    </lineage>
</organism>
<evidence type="ECO:0000313" key="1">
    <source>
        <dbReference type="EMBL" id="AUQ94003.1"/>
    </source>
</evidence>
<name>A0ABM6RCA6_9RHOB</name>
<dbReference type="RefSeq" id="WP_102873997.1">
    <property type="nucleotide sequence ID" value="NZ_CP010599.1"/>
</dbReference>
<reference evidence="1 2" key="1">
    <citation type="journal article" date="2017" name="Genome Biol. Evol.">
        <title>Trajectories and Drivers of Genome Evolution in Surface-Associated Marine Phaeobacter.</title>
        <authorList>
            <person name="Freese H.M."/>
            <person name="Sikorski J."/>
            <person name="Bunk B."/>
            <person name="Scheuner C."/>
            <person name="Meier-Kolthoff J.P."/>
            <person name="Sproer C."/>
            <person name="Gram L."/>
            <person name="Overmann J."/>
        </authorList>
    </citation>
    <scope>NUCLEOTIDE SEQUENCE [LARGE SCALE GENOMIC DNA]</scope>
    <source>
        <strain evidence="1 2">P66</strain>
    </source>
</reference>
<dbReference type="SUPFAM" id="SSF103084">
    <property type="entry name" value="Holliday junction resolvase RusA"/>
    <property type="match status" value="1"/>
</dbReference>
<proteinExistence type="predicted"/>
<reference evidence="1 2" key="2">
    <citation type="journal article" date="2017" name="Int. J. Syst. Evol. Microbiol.">
        <title>Adaptation of Surface-Associated Bacteria to the Open Ocean: A Genomically Distinct Subpopulation of Phaeobacter gallaeciensis Colonizes Pacific Mesozooplankton.</title>
        <authorList>
            <person name="Freese H.M."/>
            <person name="Methner A."/>
            <person name="Overmann J."/>
        </authorList>
    </citation>
    <scope>NUCLEOTIDE SEQUENCE [LARGE SCALE GENOMIC DNA]</scope>
    <source>
        <strain evidence="1 2">P66</strain>
    </source>
</reference>
<sequence length="151" mass="16580">MFEADADEDDVSVSFPVEFVVRGTPVSLSNSGRSKNEWQSNVLNGARSVVPEHKWASSKPLSITIYDFPEESAKGDVDNIVKWIQDALKPGIILDDSQIVRVVAQRFLPADLTKLEKPGSEYPELVAKALALADPPFVFVRLNSNPLGEAQ</sequence>
<accession>A0ABM6RCA6</accession>
<protein>
    <submittedName>
        <fullName evidence="1">Holliday junction resolvase</fullName>
    </submittedName>
</protein>
<keyword evidence="2" id="KW-1185">Reference proteome</keyword>
<dbReference type="InterPro" id="IPR036614">
    <property type="entry name" value="RusA-like_sf"/>
</dbReference>
<dbReference type="EMBL" id="CP010705">
    <property type="protein sequence ID" value="AUQ94003.1"/>
    <property type="molecule type" value="Genomic_DNA"/>
</dbReference>
<evidence type="ECO:0000313" key="2">
    <source>
        <dbReference type="Proteomes" id="UP000236536"/>
    </source>
</evidence>
<dbReference type="Pfam" id="PF05866">
    <property type="entry name" value="RusA"/>
    <property type="match status" value="1"/>
</dbReference>